<comment type="subcellular location">
    <subcellularLocation>
        <location evidence="1 8">Cell membrane</location>
        <topology evidence="1 8">Multi-pass membrane protein</topology>
    </subcellularLocation>
</comment>
<comment type="catalytic activity">
    <reaction evidence="8">
        <text>N-terminal S-1,2-diacyl-sn-glyceryl-L-cysteinyl-[lipoprotein] + a glycerophospholipid = N-acyl-S-1,2-diacyl-sn-glyceryl-L-cysteinyl-[lipoprotein] + a 2-acyl-sn-glycero-3-phospholipid + H(+)</text>
        <dbReference type="Rhea" id="RHEA:48228"/>
        <dbReference type="Rhea" id="RHEA-COMP:14681"/>
        <dbReference type="Rhea" id="RHEA-COMP:14684"/>
        <dbReference type="ChEBI" id="CHEBI:15378"/>
        <dbReference type="ChEBI" id="CHEBI:136912"/>
        <dbReference type="ChEBI" id="CHEBI:140656"/>
        <dbReference type="ChEBI" id="CHEBI:140657"/>
        <dbReference type="ChEBI" id="CHEBI:140660"/>
        <dbReference type="EC" id="2.3.1.269"/>
    </reaction>
</comment>
<dbReference type="InterPro" id="IPR045378">
    <property type="entry name" value="LNT_N"/>
</dbReference>
<dbReference type="RefSeq" id="WP_137093749.1">
    <property type="nucleotide sequence ID" value="NZ_SWMS01000002.1"/>
</dbReference>
<feature type="transmembrane region" description="Helical" evidence="8">
    <location>
        <begin position="153"/>
        <end position="178"/>
    </location>
</feature>
<evidence type="ECO:0000256" key="5">
    <source>
        <dbReference type="ARBA" id="ARBA00022989"/>
    </source>
</evidence>
<keyword evidence="6 8" id="KW-0472">Membrane</keyword>
<feature type="transmembrane region" description="Helical" evidence="8">
    <location>
        <begin position="82"/>
        <end position="102"/>
    </location>
</feature>
<feature type="transmembrane region" description="Helical" evidence="8">
    <location>
        <begin position="7"/>
        <end position="25"/>
    </location>
</feature>
<feature type="transmembrane region" description="Helical" evidence="8">
    <location>
        <begin position="190"/>
        <end position="209"/>
    </location>
</feature>
<reference evidence="10 11" key="1">
    <citation type="journal article" date="2015" name="Antonie Van Leeuwenhoek">
        <title>Prauserella endophytica sp. nov., an endophytic actinobacterium isolated from Tamarix taklamakanensis.</title>
        <authorList>
            <person name="Liu J.M."/>
            <person name="Habden X."/>
            <person name="Guo L."/>
            <person name="Tuo L."/>
            <person name="Jiang Z.K."/>
            <person name="Liu S.W."/>
            <person name="Liu X.F."/>
            <person name="Chen L."/>
            <person name="Li R.F."/>
            <person name="Zhang Y.Q."/>
            <person name="Sun C.H."/>
        </authorList>
    </citation>
    <scope>NUCLEOTIDE SEQUENCE [LARGE SCALE GENOMIC DNA]</scope>
    <source>
        <strain evidence="10 11">CGMCC 4.7182</strain>
    </source>
</reference>
<dbReference type="NCBIfam" id="TIGR00546">
    <property type="entry name" value="lnt"/>
    <property type="match status" value="1"/>
</dbReference>
<keyword evidence="5 8" id="KW-1133">Transmembrane helix</keyword>
<evidence type="ECO:0000259" key="9">
    <source>
        <dbReference type="PROSITE" id="PS50263"/>
    </source>
</evidence>
<evidence type="ECO:0000256" key="6">
    <source>
        <dbReference type="ARBA" id="ARBA00023136"/>
    </source>
</evidence>
<dbReference type="HAMAP" id="MF_01148">
    <property type="entry name" value="Lnt"/>
    <property type="match status" value="1"/>
</dbReference>
<accession>A0ABY2SAV4</accession>
<dbReference type="PANTHER" id="PTHR38686:SF1">
    <property type="entry name" value="APOLIPOPROTEIN N-ACYLTRANSFERASE"/>
    <property type="match status" value="1"/>
</dbReference>
<evidence type="ECO:0000256" key="3">
    <source>
        <dbReference type="ARBA" id="ARBA00022679"/>
    </source>
</evidence>
<sequence length="494" mass="52714">MGAAGRVRRWAVRGLALLLGCLLAFAFPAPALWWLGWAGLAPLLMLFARAGSYREAGWRSSLASVGFFLTFFHWVLPQVGLLALAMAIVAGVLWVPFGLLTFRLLREPSPARVALAGIVLPSVWVSVEAVRSWQHLGGPWGLLGLTQWQVRPVLALAALGGVWLLSAVLVAANVGFAAAALPGASRAVRLAGASLAVVVAGLVLGHGLLRPDAAVTGTIRVAGVQAGVVHDAEQRFARHVDLTRTVRGHGQDLVVWGQSSMPFDPAQRPDAVSRLRQTAESVGSDVLVNVDARGTDGRIRKTTQQYGAGGLVGTYEKRRLVPFGEYVPMRSLLGGLLQDTGIADEDRAPGVEPSILRAGGVRLGPLISYESIFPDLRREVVRHGADVTVVQGSLTSFHGTWAHPVQASAEAVRAVESGRSAVLVELDGTSAAFDAQGRRLAWMPPDERGIFVVDVPIHEGSTLYVRWGDWVPATAYVITAVTLVFLGSRVLLRR</sequence>
<dbReference type="Pfam" id="PF20154">
    <property type="entry name" value="LNT_N"/>
    <property type="match status" value="1"/>
</dbReference>
<dbReference type="PROSITE" id="PS50263">
    <property type="entry name" value="CN_HYDROLASE"/>
    <property type="match status" value="1"/>
</dbReference>
<dbReference type="Gene3D" id="3.60.110.10">
    <property type="entry name" value="Carbon-nitrogen hydrolase"/>
    <property type="match status" value="1"/>
</dbReference>
<comment type="pathway">
    <text evidence="8">Protein modification; lipoprotein biosynthesis (N-acyl transfer).</text>
</comment>
<evidence type="ECO:0000256" key="1">
    <source>
        <dbReference type="ARBA" id="ARBA00004651"/>
    </source>
</evidence>
<dbReference type="CDD" id="cd07571">
    <property type="entry name" value="ALP_N-acyl_transferase"/>
    <property type="match status" value="1"/>
</dbReference>
<keyword evidence="4 8" id="KW-0812">Transmembrane</keyword>
<comment type="caution">
    <text evidence="10">The sequence shown here is derived from an EMBL/GenBank/DDBJ whole genome shotgun (WGS) entry which is preliminary data.</text>
</comment>
<feature type="transmembrane region" description="Helical" evidence="8">
    <location>
        <begin position="470"/>
        <end position="492"/>
    </location>
</feature>
<evidence type="ECO:0000256" key="4">
    <source>
        <dbReference type="ARBA" id="ARBA00022692"/>
    </source>
</evidence>
<evidence type="ECO:0000313" key="10">
    <source>
        <dbReference type="EMBL" id="TKG72798.1"/>
    </source>
</evidence>
<dbReference type="Proteomes" id="UP000309992">
    <property type="component" value="Unassembled WGS sequence"/>
</dbReference>
<dbReference type="InterPro" id="IPR003010">
    <property type="entry name" value="C-N_Hydrolase"/>
</dbReference>
<dbReference type="InterPro" id="IPR004563">
    <property type="entry name" value="Apolipo_AcylTrfase"/>
</dbReference>
<gene>
    <name evidence="8 10" type="primary">lnt</name>
    <name evidence="10" type="ORF">FCN18_06130</name>
</gene>
<dbReference type="InterPro" id="IPR036526">
    <property type="entry name" value="C-N_Hydrolase_sf"/>
</dbReference>
<dbReference type="EC" id="2.3.1.269" evidence="8"/>
<feature type="transmembrane region" description="Helical" evidence="8">
    <location>
        <begin position="114"/>
        <end position="133"/>
    </location>
</feature>
<name>A0ABY2SAV4_9PSEU</name>
<evidence type="ECO:0000256" key="7">
    <source>
        <dbReference type="ARBA" id="ARBA00023315"/>
    </source>
</evidence>
<comment type="function">
    <text evidence="8">Catalyzes the phospholipid dependent N-acylation of the N-terminal cysteine of apolipoprotein, the last step in lipoprotein maturation.</text>
</comment>
<dbReference type="Pfam" id="PF00795">
    <property type="entry name" value="CN_hydrolase"/>
    <property type="match status" value="1"/>
</dbReference>
<organism evidence="10 11">
    <name type="scientific">Prauserella endophytica</name>
    <dbReference type="NCBI Taxonomy" id="1592324"/>
    <lineage>
        <taxon>Bacteria</taxon>
        <taxon>Bacillati</taxon>
        <taxon>Actinomycetota</taxon>
        <taxon>Actinomycetes</taxon>
        <taxon>Pseudonocardiales</taxon>
        <taxon>Pseudonocardiaceae</taxon>
        <taxon>Prauserella</taxon>
        <taxon>Prauserella coralliicola group</taxon>
    </lineage>
</organism>
<dbReference type="PANTHER" id="PTHR38686">
    <property type="entry name" value="APOLIPOPROTEIN N-ACYLTRANSFERASE"/>
    <property type="match status" value="1"/>
</dbReference>
<proteinExistence type="inferred from homology"/>
<keyword evidence="2 8" id="KW-1003">Cell membrane</keyword>
<keyword evidence="11" id="KW-1185">Reference proteome</keyword>
<evidence type="ECO:0000313" key="11">
    <source>
        <dbReference type="Proteomes" id="UP000309992"/>
    </source>
</evidence>
<evidence type="ECO:0000256" key="2">
    <source>
        <dbReference type="ARBA" id="ARBA00022475"/>
    </source>
</evidence>
<evidence type="ECO:0000256" key="8">
    <source>
        <dbReference type="HAMAP-Rule" id="MF_01148"/>
    </source>
</evidence>
<comment type="similarity">
    <text evidence="8">Belongs to the CN hydrolase family. Apolipoprotein N-acyltransferase subfamily.</text>
</comment>
<protein>
    <recommendedName>
        <fullName evidence="8">Apolipoprotein N-acyltransferase</fullName>
        <shortName evidence="8">ALP N-acyltransferase</shortName>
        <ecNumber evidence="8">2.3.1.269</ecNumber>
    </recommendedName>
</protein>
<keyword evidence="7 8" id="KW-0012">Acyltransferase</keyword>
<feature type="domain" description="CN hydrolase" evidence="9">
    <location>
        <begin position="219"/>
        <end position="457"/>
    </location>
</feature>
<dbReference type="EMBL" id="SWMS01000002">
    <property type="protein sequence ID" value="TKG72798.1"/>
    <property type="molecule type" value="Genomic_DNA"/>
</dbReference>
<keyword evidence="3 8" id="KW-0808">Transferase</keyword>
<dbReference type="SUPFAM" id="SSF56317">
    <property type="entry name" value="Carbon-nitrogen hydrolase"/>
    <property type="match status" value="1"/>
</dbReference>